<keyword evidence="3" id="KW-0547">Nucleotide-binding</keyword>
<comment type="caution">
    <text evidence="6">The sequence shown here is derived from an EMBL/GenBank/DDBJ whole genome shotgun (WGS) entry which is preliminary data.</text>
</comment>
<accession>A0ABN7VTG7</accession>
<evidence type="ECO:0000256" key="1">
    <source>
        <dbReference type="ARBA" id="ARBA00022614"/>
    </source>
</evidence>
<dbReference type="Gene3D" id="3.40.50.300">
    <property type="entry name" value="P-loop containing nucleotide triphosphate hydrolases"/>
    <property type="match status" value="1"/>
</dbReference>
<feature type="coiled-coil region" evidence="4">
    <location>
        <begin position="434"/>
        <end position="461"/>
    </location>
</feature>
<dbReference type="SUPFAM" id="SSF52540">
    <property type="entry name" value="P-loop containing nucleoside triphosphate hydrolases"/>
    <property type="match status" value="1"/>
</dbReference>
<dbReference type="InterPro" id="IPR032675">
    <property type="entry name" value="LRR_dom_sf"/>
</dbReference>
<feature type="non-terminal residue" evidence="6">
    <location>
        <position position="515"/>
    </location>
</feature>
<dbReference type="SUPFAM" id="SSF52058">
    <property type="entry name" value="L domain-like"/>
    <property type="match status" value="1"/>
</dbReference>
<protein>
    <submittedName>
        <fullName evidence="6">18149_t:CDS:1</fullName>
    </submittedName>
</protein>
<sequence>MLLGEEEYQAQNYPTKAESKIEATKKMLEGELILIDFPNLNKIFLANNKITKLIFINCPNVKEVNVFNNQIAELEVSSLEHLEYLHCGNNQLTELDDFVKQINGVYERKFEKLHDLFNVLQEMNSNKDYELEKRGRKIKELKELLGKTREEVVDYKLEAKESRLEILIEKLGVDRKQIRDLLNTYQQLIRVRMSDNQNDIDTIEDKIEAIKDNFIEGGNDIVDTQKICRKCESIAKLKVEQDRLFRERFEARQEIVLYDKNSDCNGKSTLANVLSGTEIFEESSGADSLTKEFKRIEYTIIDTPGISDTNPEDETKVYHEIIKAVYSTQKNLNQILFVTSAVTKFTTIVRTNFPKFRNLEFCEKDIKEASGKFAKVIEACDGKIIHLDNPPLDVEGDEDELELNKKKRVNSREKLLANLANCNDVYEHELPNIFDDEQERIEKLKEELSNVRNEIKKHDKNISHAISIASKFKRMGNKAKEAGEKEERQQKCLTLSQTGNAICGFAEITKKGVIS</sequence>
<evidence type="ECO:0000313" key="6">
    <source>
        <dbReference type="EMBL" id="CAG8798675.1"/>
    </source>
</evidence>
<evidence type="ECO:0000259" key="5">
    <source>
        <dbReference type="Pfam" id="PF04548"/>
    </source>
</evidence>
<evidence type="ECO:0000256" key="3">
    <source>
        <dbReference type="ARBA" id="ARBA00022741"/>
    </source>
</evidence>
<dbReference type="Pfam" id="PF04548">
    <property type="entry name" value="AIG1"/>
    <property type="match status" value="1"/>
</dbReference>
<keyword evidence="7" id="KW-1185">Reference proteome</keyword>
<reference evidence="6 7" key="1">
    <citation type="submission" date="2021-06" db="EMBL/GenBank/DDBJ databases">
        <authorList>
            <person name="Kallberg Y."/>
            <person name="Tangrot J."/>
            <person name="Rosling A."/>
        </authorList>
    </citation>
    <scope>NUCLEOTIDE SEQUENCE [LARGE SCALE GENOMIC DNA]</scope>
    <source>
        <strain evidence="6 7">120-4 pot B 10/14</strain>
    </source>
</reference>
<evidence type="ECO:0000313" key="7">
    <source>
        <dbReference type="Proteomes" id="UP000789901"/>
    </source>
</evidence>
<feature type="coiled-coil region" evidence="4">
    <location>
        <begin position="131"/>
        <end position="158"/>
    </location>
</feature>
<keyword evidence="1" id="KW-0433">Leucine-rich repeat</keyword>
<organism evidence="6 7">
    <name type="scientific">Gigaspora margarita</name>
    <dbReference type="NCBI Taxonomy" id="4874"/>
    <lineage>
        <taxon>Eukaryota</taxon>
        <taxon>Fungi</taxon>
        <taxon>Fungi incertae sedis</taxon>
        <taxon>Mucoromycota</taxon>
        <taxon>Glomeromycotina</taxon>
        <taxon>Glomeromycetes</taxon>
        <taxon>Diversisporales</taxon>
        <taxon>Gigasporaceae</taxon>
        <taxon>Gigaspora</taxon>
    </lineage>
</organism>
<dbReference type="Proteomes" id="UP000789901">
    <property type="component" value="Unassembled WGS sequence"/>
</dbReference>
<dbReference type="EMBL" id="CAJVQB010022055">
    <property type="protein sequence ID" value="CAG8798675.1"/>
    <property type="molecule type" value="Genomic_DNA"/>
</dbReference>
<proteinExistence type="predicted"/>
<evidence type="ECO:0000256" key="4">
    <source>
        <dbReference type="SAM" id="Coils"/>
    </source>
</evidence>
<feature type="domain" description="AIG1-type G" evidence="5">
    <location>
        <begin position="264"/>
        <end position="346"/>
    </location>
</feature>
<keyword evidence="4" id="KW-0175">Coiled coil</keyword>
<dbReference type="InterPro" id="IPR025875">
    <property type="entry name" value="Leu-rich_rpt_4"/>
</dbReference>
<dbReference type="InterPro" id="IPR006703">
    <property type="entry name" value="G_AIG1"/>
</dbReference>
<gene>
    <name evidence="6" type="ORF">GMARGA_LOCUS22649</name>
</gene>
<dbReference type="InterPro" id="IPR027417">
    <property type="entry name" value="P-loop_NTPase"/>
</dbReference>
<name>A0ABN7VTG7_GIGMA</name>
<evidence type="ECO:0000256" key="2">
    <source>
        <dbReference type="ARBA" id="ARBA00022737"/>
    </source>
</evidence>
<keyword evidence="2" id="KW-0677">Repeat</keyword>
<dbReference type="Gene3D" id="3.80.10.10">
    <property type="entry name" value="Ribonuclease Inhibitor"/>
    <property type="match status" value="1"/>
</dbReference>
<dbReference type="Pfam" id="PF12799">
    <property type="entry name" value="LRR_4"/>
    <property type="match status" value="1"/>
</dbReference>